<keyword evidence="4" id="KW-1185">Reference proteome</keyword>
<keyword evidence="1" id="KW-1133">Transmembrane helix</keyword>
<evidence type="ECO:0000256" key="1">
    <source>
        <dbReference type="SAM" id="Phobius"/>
    </source>
</evidence>
<comment type="caution">
    <text evidence="3">The sequence shown here is derived from an EMBL/GenBank/DDBJ whole genome shotgun (WGS) entry which is preliminary data.</text>
</comment>
<dbReference type="EMBL" id="JAAQPH010000007">
    <property type="protein sequence ID" value="NIA69216.1"/>
    <property type="molecule type" value="Genomic_DNA"/>
</dbReference>
<dbReference type="RefSeq" id="WP_167224558.1">
    <property type="nucleotide sequence ID" value="NZ_JAAQPH010000007.1"/>
</dbReference>
<dbReference type="Proteomes" id="UP000761264">
    <property type="component" value="Unassembled WGS sequence"/>
</dbReference>
<evidence type="ECO:0000313" key="3">
    <source>
        <dbReference type="EMBL" id="NIA69216.1"/>
    </source>
</evidence>
<keyword evidence="1" id="KW-0472">Membrane</keyword>
<proteinExistence type="predicted"/>
<dbReference type="AlphaFoldDB" id="A0A967EXH4"/>
<dbReference type="Pfam" id="PF11127">
    <property type="entry name" value="YgaP-like_TM"/>
    <property type="match status" value="1"/>
</dbReference>
<feature type="transmembrane region" description="Helical" evidence="1">
    <location>
        <begin position="34"/>
        <end position="54"/>
    </location>
</feature>
<sequence length="66" mass="7018">MNRNVGTFDRILRVVVGAALIALVFVGPQTPWGWLGVIPLGTAFIGFCPAYRLLGICTSAGKNKEA</sequence>
<keyword evidence="1" id="KW-0812">Transmembrane</keyword>
<feature type="domain" description="Inner membrane protein YgaP-like transmembrane" evidence="2">
    <location>
        <begin position="1"/>
        <end position="59"/>
    </location>
</feature>
<accession>A0A967EXH4</accession>
<name>A0A967EXH4_9PROT</name>
<organism evidence="3 4">
    <name type="scientific">Pelagibius litoralis</name>
    <dbReference type="NCBI Taxonomy" id="374515"/>
    <lineage>
        <taxon>Bacteria</taxon>
        <taxon>Pseudomonadati</taxon>
        <taxon>Pseudomonadota</taxon>
        <taxon>Alphaproteobacteria</taxon>
        <taxon>Rhodospirillales</taxon>
        <taxon>Rhodovibrionaceae</taxon>
        <taxon>Pelagibius</taxon>
    </lineage>
</organism>
<evidence type="ECO:0000313" key="4">
    <source>
        <dbReference type="Proteomes" id="UP000761264"/>
    </source>
</evidence>
<gene>
    <name evidence="3" type="ORF">HBA54_11505</name>
</gene>
<evidence type="ECO:0000259" key="2">
    <source>
        <dbReference type="Pfam" id="PF11127"/>
    </source>
</evidence>
<feature type="transmembrane region" description="Helical" evidence="1">
    <location>
        <begin position="12"/>
        <end position="28"/>
    </location>
</feature>
<protein>
    <submittedName>
        <fullName evidence="3">DUF2892 domain-containing protein</fullName>
    </submittedName>
</protein>
<reference evidence="3" key="1">
    <citation type="submission" date="2020-03" db="EMBL/GenBank/DDBJ databases">
        <title>Genome of Pelagibius litoralis DSM 21314T.</title>
        <authorList>
            <person name="Wang G."/>
        </authorList>
    </citation>
    <scope>NUCLEOTIDE SEQUENCE</scope>
    <source>
        <strain evidence="3">DSM 21314</strain>
    </source>
</reference>
<dbReference type="InterPro" id="IPR021309">
    <property type="entry name" value="YgaP-like_TM"/>
</dbReference>